<dbReference type="Proteomes" id="UP000534286">
    <property type="component" value="Unassembled WGS sequence"/>
</dbReference>
<organism evidence="2 3">
    <name type="scientific">Streptosporangium album</name>
    <dbReference type="NCBI Taxonomy" id="47479"/>
    <lineage>
        <taxon>Bacteria</taxon>
        <taxon>Bacillati</taxon>
        <taxon>Actinomycetota</taxon>
        <taxon>Actinomycetes</taxon>
        <taxon>Streptosporangiales</taxon>
        <taxon>Streptosporangiaceae</taxon>
        <taxon>Streptosporangium</taxon>
    </lineage>
</organism>
<feature type="transmembrane region" description="Helical" evidence="1">
    <location>
        <begin position="6"/>
        <end position="26"/>
    </location>
</feature>
<name>A0A7W7S1F4_9ACTN</name>
<sequence>MPALAAFAGFYVMCALLTWACYLWTVGPVRSLAAARV</sequence>
<keyword evidence="1" id="KW-1133">Transmembrane helix</keyword>
<protein>
    <submittedName>
        <fullName evidence="2">Uncharacterized protein</fullName>
    </submittedName>
</protein>
<gene>
    <name evidence="2" type="ORF">FHR32_006516</name>
</gene>
<proteinExistence type="predicted"/>
<comment type="caution">
    <text evidence="2">The sequence shown here is derived from an EMBL/GenBank/DDBJ whole genome shotgun (WGS) entry which is preliminary data.</text>
</comment>
<keyword evidence="3" id="KW-1185">Reference proteome</keyword>
<keyword evidence="1" id="KW-0812">Transmembrane</keyword>
<evidence type="ECO:0000256" key="1">
    <source>
        <dbReference type="SAM" id="Phobius"/>
    </source>
</evidence>
<accession>A0A7W7S1F4</accession>
<dbReference type="EMBL" id="JACHJU010000003">
    <property type="protein sequence ID" value="MBB4942130.1"/>
    <property type="molecule type" value="Genomic_DNA"/>
</dbReference>
<dbReference type="AlphaFoldDB" id="A0A7W7S1F4"/>
<evidence type="ECO:0000313" key="2">
    <source>
        <dbReference type="EMBL" id="MBB4942130.1"/>
    </source>
</evidence>
<reference evidence="2 3" key="1">
    <citation type="submission" date="2020-08" db="EMBL/GenBank/DDBJ databases">
        <title>Sequencing the genomes of 1000 actinobacteria strains.</title>
        <authorList>
            <person name="Klenk H.-P."/>
        </authorList>
    </citation>
    <scope>NUCLEOTIDE SEQUENCE [LARGE SCALE GENOMIC DNA]</scope>
    <source>
        <strain evidence="2 3">DSM 43023</strain>
    </source>
</reference>
<keyword evidence="1" id="KW-0472">Membrane</keyword>
<evidence type="ECO:0000313" key="3">
    <source>
        <dbReference type="Proteomes" id="UP000534286"/>
    </source>
</evidence>